<dbReference type="AlphaFoldDB" id="A0A9N9K6M7"/>
<comment type="caution">
    <text evidence="1">The sequence shown here is derived from an EMBL/GenBank/DDBJ whole genome shotgun (WGS) entry which is preliminary data.</text>
</comment>
<name>A0A9N9K6M7_9GLOM</name>
<dbReference type="Proteomes" id="UP000789405">
    <property type="component" value="Unassembled WGS sequence"/>
</dbReference>
<organism evidence="1 2">
    <name type="scientific">Dentiscutata erythropus</name>
    <dbReference type="NCBI Taxonomy" id="1348616"/>
    <lineage>
        <taxon>Eukaryota</taxon>
        <taxon>Fungi</taxon>
        <taxon>Fungi incertae sedis</taxon>
        <taxon>Mucoromycota</taxon>
        <taxon>Glomeromycotina</taxon>
        <taxon>Glomeromycetes</taxon>
        <taxon>Diversisporales</taxon>
        <taxon>Gigasporaceae</taxon>
        <taxon>Dentiscutata</taxon>
    </lineage>
</organism>
<evidence type="ECO:0000313" key="1">
    <source>
        <dbReference type="EMBL" id="CAG8809778.1"/>
    </source>
</evidence>
<evidence type="ECO:0000313" key="2">
    <source>
        <dbReference type="Proteomes" id="UP000789405"/>
    </source>
</evidence>
<keyword evidence="2" id="KW-1185">Reference proteome</keyword>
<reference evidence="1" key="1">
    <citation type="submission" date="2021-06" db="EMBL/GenBank/DDBJ databases">
        <authorList>
            <person name="Kallberg Y."/>
            <person name="Tangrot J."/>
            <person name="Rosling A."/>
        </authorList>
    </citation>
    <scope>NUCLEOTIDE SEQUENCE</scope>
    <source>
        <strain evidence="1">MA453B</strain>
    </source>
</reference>
<dbReference type="EMBL" id="CAJVPY010045506">
    <property type="protein sequence ID" value="CAG8809778.1"/>
    <property type="molecule type" value="Genomic_DNA"/>
</dbReference>
<protein>
    <submittedName>
        <fullName evidence="1">5505_t:CDS:1</fullName>
    </submittedName>
</protein>
<proteinExistence type="predicted"/>
<sequence length="217" mass="25151">MLEVRNSRLELIFLASRCETKLTGRDLYEKIKGLKSLMIIGRDNTFSKIYGGYNPKSWSITTDECEEVETYHSFIFLIDAVNLKDYKIARPINYGRSLTNNPDWGPGFGNSDLQITCMNDMLTNQIMTDLYEKVTIGKTVKFIDLVIYIRDNSSKEDVNVRPWKQAGLTKNYERVLDLIDCNLEEKALKLYNRILMNTNVTKKEAFEANDLLNYNLD</sequence>
<accession>A0A9N9K6M7</accession>
<gene>
    <name evidence="1" type="ORF">DERYTH_LOCUS25164</name>
</gene>